<feature type="compositionally biased region" description="Basic residues" evidence="7">
    <location>
        <begin position="95"/>
        <end position="112"/>
    </location>
</feature>
<evidence type="ECO:0000256" key="5">
    <source>
        <dbReference type="ARBA" id="ARBA00022729"/>
    </source>
</evidence>
<feature type="signal peptide" evidence="8">
    <location>
        <begin position="1"/>
        <end position="21"/>
    </location>
</feature>
<keyword evidence="11" id="KW-1185">Reference proteome</keyword>
<name>A0A9D3Q7K8_MEGAT</name>
<dbReference type="SUPFAM" id="SSF54117">
    <property type="entry name" value="Interleukin 8-like chemokines"/>
    <property type="match status" value="1"/>
</dbReference>
<dbReference type="InterPro" id="IPR039809">
    <property type="entry name" value="Chemokine_b/g/d"/>
</dbReference>
<dbReference type="Proteomes" id="UP001046870">
    <property type="component" value="Chromosome 4"/>
</dbReference>
<comment type="subcellular location">
    <subcellularLocation>
        <location evidence="1">Secreted</location>
    </subcellularLocation>
</comment>
<evidence type="ECO:0000256" key="3">
    <source>
        <dbReference type="ARBA" id="ARBA00022514"/>
    </source>
</evidence>
<evidence type="ECO:0000256" key="1">
    <source>
        <dbReference type="ARBA" id="ARBA00004613"/>
    </source>
</evidence>
<feature type="domain" description="Chemokine interleukin-8-like" evidence="9">
    <location>
        <begin position="26"/>
        <end position="88"/>
    </location>
</feature>
<reference evidence="10" key="1">
    <citation type="submission" date="2021-01" db="EMBL/GenBank/DDBJ databases">
        <authorList>
            <person name="Zahm M."/>
            <person name="Roques C."/>
            <person name="Cabau C."/>
            <person name="Klopp C."/>
            <person name="Donnadieu C."/>
            <person name="Jouanno E."/>
            <person name="Lampietro C."/>
            <person name="Louis A."/>
            <person name="Herpin A."/>
            <person name="Echchiki A."/>
            <person name="Berthelot C."/>
            <person name="Parey E."/>
            <person name="Roest-Crollius H."/>
            <person name="Braasch I."/>
            <person name="Postlethwait J."/>
            <person name="Bobe J."/>
            <person name="Montfort J."/>
            <person name="Bouchez O."/>
            <person name="Begum T."/>
            <person name="Mejri S."/>
            <person name="Adams A."/>
            <person name="Chen W.-J."/>
            <person name="Guiguen Y."/>
        </authorList>
    </citation>
    <scope>NUCLEOTIDE SEQUENCE</scope>
    <source>
        <strain evidence="10">YG-15Mar2019-1</strain>
        <tissue evidence="10">Brain</tissue>
    </source>
</reference>
<accession>A0A9D3Q7K8</accession>
<dbReference type="PANTHER" id="PTHR12015">
    <property type="entry name" value="SMALL INDUCIBLE CYTOKINE A"/>
    <property type="match status" value="1"/>
</dbReference>
<evidence type="ECO:0000259" key="9">
    <source>
        <dbReference type="SMART" id="SM00199"/>
    </source>
</evidence>
<evidence type="ECO:0000256" key="8">
    <source>
        <dbReference type="SAM" id="SignalP"/>
    </source>
</evidence>
<sequence>MAFRGAALLLLASVLCSYVAAFTDEAPDCCLSTKDKRIPHKIVVSYKMQTVEEGCPIPATLFITKKDFRLCAPLPSGNNWVAQLISRLSNDPKHPPMKKSRSQRKKKRGTRS</sequence>
<dbReference type="Gene3D" id="2.40.50.40">
    <property type="match status" value="1"/>
</dbReference>
<dbReference type="OrthoDB" id="9909116at2759"/>
<dbReference type="AlphaFoldDB" id="A0A9D3Q7K8"/>
<dbReference type="GO" id="GO:0006955">
    <property type="term" value="P:immune response"/>
    <property type="evidence" value="ECO:0007669"/>
    <property type="project" value="InterPro"/>
</dbReference>
<comment type="caution">
    <text evidence="10">The sequence shown here is derived from an EMBL/GenBank/DDBJ whole genome shotgun (WGS) entry which is preliminary data.</text>
</comment>
<dbReference type="PANTHER" id="PTHR12015:SF111">
    <property type="entry name" value="C-C MOTIF CHEMOKINE 17"/>
    <property type="match status" value="1"/>
</dbReference>
<evidence type="ECO:0000256" key="4">
    <source>
        <dbReference type="ARBA" id="ARBA00022525"/>
    </source>
</evidence>
<proteinExistence type="predicted"/>
<dbReference type="GO" id="GO:0006954">
    <property type="term" value="P:inflammatory response"/>
    <property type="evidence" value="ECO:0007669"/>
    <property type="project" value="UniProtKB-KW"/>
</dbReference>
<protein>
    <recommendedName>
        <fullName evidence="9">Chemokine interleukin-8-like domain-containing protein</fullName>
    </recommendedName>
</protein>
<evidence type="ECO:0000256" key="7">
    <source>
        <dbReference type="SAM" id="MobiDB-lite"/>
    </source>
</evidence>
<dbReference type="InterPro" id="IPR036048">
    <property type="entry name" value="Interleukin_8-like_sf"/>
</dbReference>
<evidence type="ECO:0000313" key="10">
    <source>
        <dbReference type="EMBL" id="KAG7481233.1"/>
    </source>
</evidence>
<evidence type="ECO:0000313" key="11">
    <source>
        <dbReference type="Proteomes" id="UP001046870"/>
    </source>
</evidence>
<feature type="region of interest" description="Disordered" evidence="7">
    <location>
        <begin position="87"/>
        <end position="112"/>
    </location>
</feature>
<keyword evidence="4" id="KW-0964">Secreted</keyword>
<dbReference type="SMART" id="SM00199">
    <property type="entry name" value="SCY"/>
    <property type="match status" value="1"/>
</dbReference>
<keyword evidence="2" id="KW-0145">Chemotaxis</keyword>
<keyword evidence="6" id="KW-0395">Inflammatory response</keyword>
<keyword evidence="5 8" id="KW-0732">Signal</keyword>
<dbReference type="Pfam" id="PF00048">
    <property type="entry name" value="IL8"/>
    <property type="match status" value="1"/>
</dbReference>
<keyword evidence="3" id="KW-0202">Cytokine</keyword>
<gene>
    <name evidence="10" type="ORF">MATL_G00064840</name>
</gene>
<dbReference type="GO" id="GO:0008009">
    <property type="term" value="F:chemokine activity"/>
    <property type="evidence" value="ECO:0007669"/>
    <property type="project" value="InterPro"/>
</dbReference>
<dbReference type="EMBL" id="JAFDVH010000004">
    <property type="protein sequence ID" value="KAG7481233.1"/>
    <property type="molecule type" value="Genomic_DNA"/>
</dbReference>
<evidence type="ECO:0000256" key="2">
    <source>
        <dbReference type="ARBA" id="ARBA00022500"/>
    </source>
</evidence>
<dbReference type="GO" id="GO:0005615">
    <property type="term" value="C:extracellular space"/>
    <property type="evidence" value="ECO:0007669"/>
    <property type="project" value="UniProtKB-KW"/>
</dbReference>
<evidence type="ECO:0000256" key="6">
    <source>
        <dbReference type="ARBA" id="ARBA00023198"/>
    </source>
</evidence>
<dbReference type="InterPro" id="IPR001811">
    <property type="entry name" value="Chemokine_IL8-like_dom"/>
</dbReference>
<feature type="chain" id="PRO_5039152090" description="Chemokine interleukin-8-like domain-containing protein" evidence="8">
    <location>
        <begin position="22"/>
        <end position="112"/>
    </location>
</feature>
<organism evidence="10 11">
    <name type="scientific">Megalops atlanticus</name>
    <name type="common">Tarpon</name>
    <name type="synonym">Clupea gigantea</name>
    <dbReference type="NCBI Taxonomy" id="7932"/>
    <lineage>
        <taxon>Eukaryota</taxon>
        <taxon>Metazoa</taxon>
        <taxon>Chordata</taxon>
        <taxon>Craniata</taxon>
        <taxon>Vertebrata</taxon>
        <taxon>Euteleostomi</taxon>
        <taxon>Actinopterygii</taxon>
        <taxon>Neopterygii</taxon>
        <taxon>Teleostei</taxon>
        <taxon>Elopiformes</taxon>
        <taxon>Megalopidae</taxon>
        <taxon>Megalops</taxon>
    </lineage>
</organism>